<feature type="transmembrane region" description="Helical" evidence="10">
    <location>
        <begin position="457"/>
        <end position="476"/>
    </location>
</feature>
<feature type="transmembrane region" description="Helical" evidence="10">
    <location>
        <begin position="77"/>
        <end position="97"/>
    </location>
</feature>
<dbReference type="GO" id="GO:0000422">
    <property type="term" value="P:autophagy of mitochondrion"/>
    <property type="evidence" value="ECO:0007669"/>
    <property type="project" value="TreeGrafter"/>
</dbReference>
<feature type="region of interest" description="Disordered" evidence="11">
    <location>
        <begin position="647"/>
        <end position="669"/>
    </location>
</feature>
<dbReference type="EMBL" id="JANTQA010000036">
    <property type="protein sequence ID" value="KAJ3436133.1"/>
    <property type="molecule type" value="Genomic_DNA"/>
</dbReference>
<gene>
    <name evidence="12" type="ORF">M0812_18185</name>
</gene>
<dbReference type="GO" id="GO:0006869">
    <property type="term" value="P:lipid transport"/>
    <property type="evidence" value="ECO:0007669"/>
    <property type="project" value="UniProtKB-KW"/>
</dbReference>
<evidence type="ECO:0000256" key="3">
    <source>
        <dbReference type="ARBA" id="ARBA00018074"/>
    </source>
</evidence>
<name>A0AAV7Z1Y5_9EUKA</name>
<evidence type="ECO:0000256" key="7">
    <source>
        <dbReference type="ARBA" id="ARBA00023006"/>
    </source>
</evidence>
<evidence type="ECO:0000256" key="2">
    <source>
        <dbReference type="ARBA" id="ARBA00006185"/>
    </source>
</evidence>
<evidence type="ECO:0000313" key="13">
    <source>
        <dbReference type="Proteomes" id="UP001146793"/>
    </source>
</evidence>
<proteinExistence type="inferred from homology"/>
<dbReference type="GO" id="GO:0034497">
    <property type="term" value="P:protein localization to phagophore assembly site"/>
    <property type="evidence" value="ECO:0007669"/>
    <property type="project" value="TreeGrafter"/>
</dbReference>
<dbReference type="GO" id="GO:0061709">
    <property type="term" value="P:reticulophagy"/>
    <property type="evidence" value="ECO:0007669"/>
    <property type="project" value="TreeGrafter"/>
</dbReference>
<dbReference type="GO" id="GO:0005776">
    <property type="term" value="C:autophagosome"/>
    <property type="evidence" value="ECO:0007669"/>
    <property type="project" value="TreeGrafter"/>
</dbReference>
<evidence type="ECO:0000256" key="10">
    <source>
        <dbReference type="RuleBase" id="RU364027"/>
    </source>
</evidence>
<evidence type="ECO:0000256" key="6">
    <source>
        <dbReference type="ARBA" id="ARBA00022989"/>
    </source>
</evidence>
<dbReference type="GO" id="GO:0034727">
    <property type="term" value="P:piecemeal microautophagy of the nucleus"/>
    <property type="evidence" value="ECO:0007669"/>
    <property type="project" value="TreeGrafter"/>
</dbReference>
<comment type="caution">
    <text evidence="12">The sequence shown here is derived from an EMBL/GenBank/DDBJ whole genome shotgun (WGS) entry which is preliminary data.</text>
</comment>
<feature type="transmembrane region" description="Helical" evidence="10">
    <location>
        <begin position="125"/>
        <end position="145"/>
    </location>
</feature>
<feature type="transmembrane region" description="Helical" evidence="10">
    <location>
        <begin position="265"/>
        <end position="289"/>
    </location>
</feature>
<dbReference type="GO" id="GO:0034045">
    <property type="term" value="C:phagophore assembly site membrane"/>
    <property type="evidence" value="ECO:0007669"/>
    <property type="project" value="UniProtKB-SubCell"/>
</dbReference>
<feature type="transmembrane region" description="Helical" evidence="10">
    <location>
        <begin position="389"/>
        <end position="407"/>
    </location>
</feature>
<dbReference type="Proteomes" id="UP001146793">
    <property type="component" value="Unassembled WGS sequence"/>
</dbReference>
<evidence type="ECO:0000256" key="8">
    <source>
        <dbReference type="ARBA" id="ARBA00023055"/>
    </source>
</evidence>
<feature type="transmembrane region" description="Helical" evidence="10">
    <location>
        <begin position="347"/>
        <end position="369"/>
    </location>
</feature>
<evidence type="ECO:0000256" key="4">
    <source>
        <dbReference type="ARBA" id="ARBA00022448"/>
    </source>
</evidence>
<dbReference type="Pfam" id="PF04109">
    <property type="entry name" value="ATG9"/>
    <property type="match status" value="1"/>
</dbReference>
<evidence type="ECO:0000256" key="5">
    <source>
        <dbReference type="ARBA" id="ARBA00022692"/>
    </source>
</evidence>
<sequence length="669" mass="78458">MLDVEEQLNGIESFSDNSETEMIDLTRKTNNENTTKGNEGWERNLNKRASTSILNKLPRIYKYYYSKGLMMFFLENLMKNLIILFIILLLWFCIGVVDWERLFVRQKLNKSFRSINQSFSNLPKFIIICIFGASCYLIYSSSKLFTETIKMIKIKHYYNKVLKIYDNEIPTLLWHQVASKIIEQNKDSGFDELDLASVIMRMKNYQIAMINKKQLFGLPSFSPLTRTFEIMIEKIIFAPFFTKNLKVNTKCLTESNFHKKLRKRMIATSLILLVLSPFIIFFLVIYWVLKYGKIIETEIGILSRRQWSQRAKWMFREPNELPHLFENRIKKGHTSSLTYLNQFPPTIIVPIAKFITFLSGSIALIFFILSIVYDVDFILNTTIYGDKSFAWLLSIVGIIFSVSRKMLPPSTTVYEPANELNNVIIHTHYLPKTWIDEMNSVKVKQQFCQHFVSTFKMIFFEILSAFYGPLIILFVWSKKAKNYVDCFTKLTKIDEKIGYISSWSLFNLNEQGDRYNGPEIKISDIKNFETLMTLMEAGVVNFKSNHPNWKPKNNMNSTMLLESIGLMKENGDISHKKYDFGKNSVVFDEDDLKDTKGYLPVNLNSDNMVPLPEYSIYLLRKFKENPNIQQGRLGFQERFQEFQNNDLMDFNDEDDDDDDENSNSEIEKK</sequence>
<evidence type="ECO:0000256" key="1">
    <source>
        <dbReference type="ARBA" id="ARBA00004511"/>
    </source>
</evidence>
<accession>A0AAV7Z1Y5</accession>
<keyword evidence="4 10" id="KW-0813">Transport</keyword>
<organism evidence="12 13">
    <name type="scientific">Anaeramoeba flamelloides</name>
    <dbReference type="NCBI Taxonomy" id="1746091"/>
    <lineage>
        <taxon>Eukaryota</taxon>
        <taxon>Metamonada</taxon>
        <taxon>Anaeramoebidae</taxon>
        <taxon>Anaeramoeba</taxon>
    </lineage>
</organism>
<dbReference type="AlphaFoldDB" id="A0AAV7Z1Y5"/>
<evidence type="ECO:0000256" key="11">
    <source>
        <dbReference type="SAM" id="MobiDB-lite"/>
    </source>
</evidence>
<reference evidence="12" key="1">
    <citation type="submission" date="2022-08" db="EMBL/GenBank/DDBJ databases">
        <title>Novel sulphate-reducing endosymbionts in the free-living metamonad Anaeramoeba.</title>
        <authorList>
            <person name="Jerlstrom-Hultqvist J."/>
            <person name="Cepicka I."/>
            <person name="Gallot-Lavallee L."/>
            <person name="Salas-Leiva D."/>
            <person name="Curtis B.A."/>
            <person name="Zahonova K."/>
            <person name="Pipaliya S."/>
            <person name="Dacks J."/>
            <person name="Roger A.J."/>
        </authorList>
    </citation>
    <scope>NUCLEOTIDE SEQUENCE</scope>
    <source>
        <strain evidence="12">Busselton2</strain>
    </source>
</reference>
<dbReference type="PANTHER" id="PTHR13038">
    <property type="entry name" value="APG9 AUTOPHAGY 9"/>
    <property type="match status" value="1"/>
</dbReference>
<protein>
    <recommendedName>
        <fullName evidence="3 10">Autophagy-related protein 9</fullName>
    </recommendedName>
</protein>
<feature type="compositionally biased region" description="Acidic residues" evidence="11">
    <location>
        <begin position="649"/>
        <end position="662"/>
    </location>
</feature>
<keyword evidence="8 10" id="KW-0445">Lipid transport</keyword>
<dbReference type="PANTHER" id="PTHR13038:SF10">
    <property type="entry name" value="AUTOPHAGY-RELATED PROTEIN 9"/>
    <property type="match status" value="1"/>
</dbReference>
<keyword evidence="9 10" id="KW-0472">Membrane</keyword>
<keyword evidence="5 10" id="KW-0812">Transmembrane</keyword>
<keyword evidence="6 10" id="KW-1133">Transmembrane helix</keyword>
<keyword evidence="7 10" id="KW-0072">Autophagy</keyword>
<evidence type="ECO:0000256" key="9">
    <source>
        <dbReference type="ARBA" id="ARBA00023136"/>
    </source>
</evidence>
<comment type="subcellular location">
    <subcellularLocation>
        <location evidence="1 10">Preautophagosomal structure membrane</location>
        <topology evidence="1 10">Multi-pass membrane protein</topology>
    </subcellularLocation>
</comment>
<dbReference type="InterPro" id="IPR007241">
    <property type="entry name" value="Autophagy-rel_prot_9"/>
</dbReference>
<evidence type="ECO:0000313" key="12">
    <source>
        <dbReference type="EMBL" id="KAJ3436133.1"/>
    </source>
</evidence>
<comment type="function">
    <text evidence="10">Phospholipid scramblase involved in autophagy. Cycles between the preautophagosomal structure/phagophore assembly site (PAS) and the cytoplasmic vesicle pool and supplies membrane for the growing autophagosome. Lipid scramblase activity plays a key role in preautophagosomal structure/phagophore assembly by distributing the phospholipids that arrive through ATG2 from the cytoplasmic to the luminal leaflet of the bilayer, thereby driving autophagosomal membrane expansion.</text>
</comment>
<comment type="similarity">
    <text evidence="2 10">Belongs to the ATG9 family.</text>
</comment>